<dbReference type="InterPro" id="IPR011009">
    <property type="entry name" value="Kinase-like_dom_sf"/>
</dbReference>
<keyword evidence="2" id="KW-1185">Reference proteome</keyword>
<organism evidence="1 2">
    <name type="scientific">Brassica carinata</name>
    <name type="common">Ethiopian mustard</name>
    <name type="synonym">Abyssinian cabbage</name>
    <dbReference type="NCBI Taxonomy" id="52824"/>
    <lineage>
        <taxon>Eukaryota</taxon>
        <taxon>Viridiplantae</taxon>
        <taxon>Streptophyta</taxon>
        <taxon>Embryophyta</taxon>
        <taxon>Tracheophyta</taxon>
        <taxon>Spermatophyta</taxon>
        <taxon>Magnoliopsida</taxon>
        <taxon>eudicotyledons</taxon>
        <taxon>Gunneridae</taxon>
        <taxon>Pentapetalae</taxon>
        <taxon>rosids</taxon>
        <taxon>malvids</taxon>
        <taxon>Brassicales</taxon>
        <taxon>Brassicaceae</taxon>
        <taxon>Brassiceae</taxon>
        <taxon>Brassica</taxon>
    </lineage>
</organism>
<evidence type="ECO:0000313" key="1">
    <source>
        <dbReference type="EMBL" id="KAG2326956.1"/>
    </source>
</evidence>
<sequence length="76" mass="8656">MKTLLKEDRLEDVMDKRCVDVDEDSVEALIEIAARCTAPNPEDRPAMNQVVQLLEQEVMSTSSAIDYYDDSHSDYC</sequence>
<reference evidence="1 2" key="1">
    <citation type="submission" date="2020-02" db="EMBL/GenBank/DDBJ databases">
        <authorList>
            <person name="Ma Q."/>
            <person name="Huang Y."/>
            <person name="Song X."/>
            <person name="Pei D."/>
        </authorList>
    </citation>
    <scope>NUCLEOTIDE SEQUENCE [LARGE SCALE GENOMIC DNA]</scope>
    <source>
        <strain evidence="1">Sxm20200214</strain>
        <tissue evidence="1">Leaf</tissue>
    </source>
</reference>
<comment type="caution">
    <text evidence="1">The sequence shown here is derived from an EMBL/GenBank/DDBJ whole genome shotgun (WGS) entry which is preliminary data.</text>
</comment>
<evidence type="ECO:0000313" key="2">
    <source>
        <dbReference type="Proteomes" id="UP000886595"/>
    </source>
</evidence>
<name>A0A8X7WBD0_BRACI</name>
<protein>
    <submittedName>
        <fullName evidence="1">Uncharacterized protein</fullName>
    </submittedName>
</protein>
<proteinExistence type="predicted"/>
<accession>A0A8X7WBD0</accession>
<dbReference type="Proteomes" id="UP000886595">
    <property type="component" value="Unassembled WGS sequence"/>
</dbReference>
<dbReference type="AlphaFoldDB" id="A0A8X7WBD0"/>
<dbReference type="Gene3D" id="1.10.510.10">
    <property type="entry name" value="Transferase(Phosphotransferase) domain 1"/>
    <property type="match status" value="1"/>
</dbReference>
<gene>
    <name evidence="1" type="ORF">Bca52824_009684</name>
</gene>
<dbReference type="SUPFAM" id="SSF56112">
    <property type="entry name" value="Protein kinase-like (PK-like)"/>
    <property type="match status" value="1"/>
</dbReference>
<dbReference type="OrthoDB" id="1718349at2759"/>
<dbReference type="EMBL" id="JAAMPC010000002">
    <property type="protein sequence ID" value="KAG2326956.1"/>
    <property type="molecule type" value="Genomic_DNA"/>
</dbReference>